<feature type="region of interest" description="Disordered" evidence="1">
    <location>
        <begin position="1150"/>
        <end position="1189"/>
    </location>
</feature>
<evidence type="ECO:0000313" key="2">
    <source>
        <dbReference type="EMBL" id="KAA0196357.1"/>
    </source>
</evidence>
<feature type="compositionally biased region" description="Basic and acidic residues" evidence="1">
    <location>
        <begin position="1159"/>
        <end position="1173"/>
    </location>
</feature>
<feature type="compositionally biased region" description="Basic and acidic residues" evidence="1">
    <location>
        <begin position="1213"/>
        <end position="1234"/>
    </location>
</feature>
<feature type="region of interest" description="Disordered" evidence="1">
    <location>
        <begin position="1"/>
        <end position="69"/>
    </location>
</feature>
<feature type="region of interest" description="Disordered" evidence="1">
    <location>
        <begin position="1418"/>
        <end position="1445"/>
    </location>
</feature>
<feature type="region of interest" description="Disordered" evidence="1">
    <location>
        <begin position="1383"/>
        <end position="1406"/>
    </location>
</feature>
<feature type="compositionally biased region" description="Basic and acidic residues" evidence="1">
    <location>
        <begin position="1436"/>
        <end position="1445"/>
    </location>
</feature>
<accession>A0A8E0RXH5</accession>
<feature type="region of interest" description="Disordered" evidence="1">
    <location>
        <begin position="743"/>
        <end position="774"/>
    </location>
</feature>
<keyword evidence="3" id="KW-1185">Reference proteome</keyword>
<feature type="region of interest" description="Disordered" evidence="1">
    <location>
        <begin position="1204"/>
        <end position="1304"/>
    </location>
</feature>
<evidence type="ECO:0000256" key="1">
    <source>
        <dbReference type="SAM" id="MobiDB-lite"/>
    </source>
</evidence>
<feature type="region of interest" description="Disordered" evidence="1">
    <location>
        <begin position="114"/>
        <end position="138"/>
    </location>
</feature>
<feature type="compositionally biased region" description="Low complexity" evidence="1">
    <location>
        <begin position="390"/>
        <end position="400"/>
    </location>
</feature>
<comment type="caution">
    <text evidence="2">The sequence shown here is derived from an EMBL/GenBank/DDBJ whole genome shotgun (WGS) entry which is preliminary data.</text>
</comment>
<feature type="compositionally biased region" description="Basic and acidic residues" evidence="1">
    <location>
        <begin position="1053"/>
        <end position="1064"/>
    </location>
</feature>
<feature type="region of interest" description="Disordered" evidence="1">
    <location>
        <begin position="1022"/>
        <end position="1071"/>
    </location>
</feature>
<feature type="compositionally biased region" description="Basic and acidic residues" evidence="1">
    <location>
        <begin position="371"/>
        <end position="387"/>
    </location>
</feature>
<dbReference type="Proteomes" id="UP000728185">
    <property type="component" value="Unassembled WGS sequence"/>
</dbReference>
<evidence type="ECO:0000313" key="3">
    <source>
        <dbReference type="Proteomes" id="UP000728185"/>
    </source>
</evidence>
<sequence length="1587" mass="175828">MYNECNQNESCAAGRNSNSCSVQPRQPCQGFHDLTKSGRSKTTKLRTRHRTKRVCEPQQSRNQNKENNECAPVSVLLSEVNDHLDSFEHNANVPHISPRKNVKHLADKGVSEHNGHANYEHLKPPPDPSSRTSTNARKQDRFQSLRATDLENTSNSNSFGFFISTNDDGDSENQPSCISRIHSGLSPSTSYIQMRNPLKSPCNIYTREYIPQRRSVSVTEKKNPTIRTRYVTELKLNLHKGRAQKVGKNWPPRAIEHESLSDEHGEQTDQEDVQVKAILCRASSSTENPERITTGCVSKIGRDVIQIVTPTVTAKGIDLDMEVNNGAEPTEPVGIYQRALSTGESQLEMGLENRHSAVLPGQTGTFMCPTDSKRTSDTHASSPDEQRLGASSTQTAAQTSISPGSFSVSSLRQGLPTSHSETQASPTMMKKETERPNCAKRSSFNKPIRDEDPNNVHSILNEPSRESCYDEQSVTSGCTLIRSSVAEEPSVRTMAECISATTVISPAAGKTSRGTQSERIEQVKVVRDMEIQTGLTEIPEELSQDVSVNESGSNKQVIVSRAKSPFSANRGMTVSSRLPVPISGLVRAEWIQATRDSNDSILKDKQPIERDPFVSPSPSSYLILPPAQTFPENYNSPSLVPSACDSGHCCLNPMNQIHEVVANPDQITPTRKSLYQLMRQNITSVSNNTQKPTGLSSKLSHINTSIPMLEGKSSLFQQEESLIKGEHPDKSWNKKCYSIVYQGDSSTNSRRSPDGPRESLGNRQTSAIQKIEAWSPPRGNRDVVFVERSSSQNSSQDSIRERINTRQFYPALGRHTGERIMMNRIQTMTGKLCMKVSGDQTSETCGCCPDGTCDCPTSTTITGSRACTCEYCHGSGTGASEELFRKAHLNNPRLLLQTSGDEGSFRDYAKQDQRLGHVCDIVCEPSCEAETAKLRKNKICQNTSQCSCCSESTLTEMVPTAKTGLEWRRHETTGVAMISDNAPGHLRNPSGNGEFCTYSTPWVSQVPDSCSKKVPGFDKNTLRRPGFAHLPPSGENTIANRPIESASGTSKIQQEDVRNEDENQKPTNYLPMTTNRLQSQTKPTEVKPIPKRSTEFVSDKLGEKHVNNDALKINTASPYIDTLLNLVGQKEKRSILQRWLLEQVAFSAKHNQTSACENRPQESAEARRTDAGRVEIASGSSKNETETDSCCSCSACQEAAESRMQAEDADSSDGSHGDYSHSSDSSTIDREANRKPIRPIRGRSQIPVKCNQTEYDINSVRPKLNSRRQTGRESIEPQVGHMQNTAHHTRRIRSNSEGSLEQVETRLDYDTPRRQICRVPRWGHNKPHRSMSPSLPVPPNLTTTLTRNAQDRLIDRNSWNSNLQQRFRSPTRSEMREMTNRGLAPSVGCRSGGQAVHSAGPSKSYKLMSHGRTASIVRDIPDGGRTTNQLSSGTARSRDPQVDGRNTRLKQIATHSSGMGPPIKTSDRVGNQNRFGSLKVSRLRTGAQENEFEVERVFELSQYDDLVKSHLNAADRRIKAVALKNGCQIRITGPIIKPESSINGISSRGKTMYNCHIYGPSEDRIGKCVNFLKETFPNSFLRTTWRV</sequence>
<feature type="compositionally biased region" description="Basic and acidic residues" evidence="1">
    <location>
        <begin position="114"/>
        <end position="124"/>
    </location>
</feature>
<gene>
    <name evidence="2" type="ORF">FBUS_08997</name>
</gene>
<dbReference type="OrthoDB" id="6288609at2759"/>
<protein>
    <submittedName>
        <fullName evidence="2">Uncharacterized protein</fullName>
    </submittedName>
</protein>
<dbReference type="EMBL" id="LUCM01003088">
    <property type="protein sequence ID" value="KAA0196357.1"/>
    <property type="molecule type" value="Genomic_DNA"/>
</dbReference>
<feature type="compositionally biased region" description="Polar residues" evidence="1">
    <location>
        <begin position="1425"/>
        <end position="1435"/>
    </location>
</feature>
<feature type="compositionally biased region" description="Polar residues" evidence="1">
    <location>
        <begin position="401"/>
        <end position="426"/>
    </location>
</feature>
<name>A0A8E0RXH5_9TREM</name>
<feature type="compositionally biased region" description="Basic residues" evidence="1">
    <location>
        <begin position="38"/>
        <end position="52"/>
    </location>
</feature>
<feature type="region of interest" description="Disordered" evidence="1">
    <location>
        <begin position="360"/>
        <end position="456"/>
    </location>
</feature>
<reference evidence="2" key="1">
    <citation type="submission" date="2019-05" db="EMBL/GenBank/DDBJ databases">
        <title>Annotation for the trematode Fasciolopsis buski.</title>
        <authorList>
            <person name="Choi Y.-J."/>
        </authorList>
    </citation>
    <scope>NUCLEOTIDE SEQUENCE</scope>
    <source>
        <strain evidence="2">HT</strain>
        <tissue evidence="2">Whole worm</tissue>
    </source>
</reference>
<organism evidence="2 3">
    <name type="scientific">Fasciolopsis buskii</name>
    <dbReference type="NCBI Taxonomy" id="27845"/>
    <lineage>
        <taxon>Eukaryota</taxon>
        <taxon>Metazoa</taxon>
        <taxon>Spiralia</taxon>
        <taxon>Lophotrochozoa</taxon>
        <taxon>Platyhelminthes</taxon>
        <taxon>Trematoda</taxon>
        <taxon>Digenea</taxon>
        <taxon>Plagiorchiida</taxon>
        <taxon>Echinostomata</taxon>
        <taxon>Echinostomatoidea</taxon>
        <taxon>Fasciolidae</taxon>
        <taxon>Fasciolopsis</taxon>
    </lineage>
</organism>
<feature type="compositionally biased region" description="Polar residues" evidence="1">
    <location>
        <begin position="1"/>
        <end position="26"/>
    </location>
</feature>
<proteinExistence type="predicted"/>